<keyword evidence="5" id="KW-0786">Thiamine pyrophosphate</keyword>
<dbReference type="KEGG" id="ccel:CCDG5_1861"/>
<comment type="cofactor">
    <cofactor evidence="1">
        <name>thiamine diphosphate</name>
        <dbReference type="ChEBI" id="CHEBI:58937"/>
    </cofactor>
</comment>
<name>A0A078KV21_9FIRM</name>
<dbReference type="Gene3D" id="3.40.50.970">
    <property type="match status" value="1"/>
</dbReference>
<dbReference type="PROSITE" id="PS00801">
    <property type="entry name" value="TRANSKETOLASE_1"/>
    <property type="match status" value="1"/>
</dbReference>
<dbReference type="GO" id="GO:0004802">
    <property type="term" value="F:transketolase activity"/>
    <property type="evidence" value="ECO:0007669"/>
    <property type="project" value="UniProtKB-EC"/>
</dbReference>
<evidence type="ECO:0000256" key="1">
    <source>
        <dbReference type="ARBA" id="ARBA00001964"/>
    </source>
</evidence>
<dbReference type="CDD" id="cd02012">
    <property type="entry name" value="TPP_TK"/>
    <property type="match status" value="1"/>
</dbReference>
<comment type="similarity">
    <text evidence="2">Belongs to the transketolase family.</text>
</comment>
<evidence type="ECO:0000256" key="3">
    <source>
        <dbReference type="ARBA" id="ARBA00022679"/>
    </source>
</evidence>
<dbReference type="InterPro" id="IPR005474">
    <property type="entry name" value="Transketolase_N"/>
</dbReference>
<dbReference type="EMBL" id="LM995447">
    <property type="protein sequence ID" value="CDZ24959.1"/>
    <property type="molecule type" value="Genomic_DNA"/>
</dbReference>
<protein>
    <submittedName>
        <fullName evidence="7">Putative transketolase N-terminal section</fullName>
        <ecNumber evidence="7">2.2.1.1</ecNumber>
    </submittedName>
</protein>
<dbReference type="STRING" id="29343.CCDG5_1861"/>
<evidence type="ECO:0000256" key="4">
    <source>
        <dbReference type="ARBA" id="ARBA00022723"/>
    </source>
</evidence>
<keyword evidence="4" id="KW-0479">Metal-binding</keyword>
<dbReference type="OrthoDB" id="8732661at2"/>
<dbReference type="GO" id="GO:0046872">
    <property type="term" value="F:metal ion binding"/>
    <property type="evidence" value="ECO:0007669"/>
    <property type="project" value="UniProtKB-KW"/>
</dbReference>
<evidence type="ECO:0000259" key="6">
    <source>
        <dbReference type="Pfam" id="PF00456"/>
    </source>
</evidence>
<dbReference type="EC" id="2.2.1.1" evidence="7"/>
<dbReference type="PATRIC" id="fig|29343.3.peg.1955"/>
<evidence type="ECO:0000313" key="7">
    <source>
        <dbReference type="EMBL" id="CDZ24959.1"/>
    </source>
</evidence>
<keyword evidence="8" id="KW-1185">Reference proteome</keyword>
<dbReference type="SUPFAM" id="SSF52518">
    <property type="entry name" value="Thiamin diphosphate-binding fold (THDP-binding)"/>
    <property type="match status" value="1"/>
</dbReference>
<dbReference type="PANTHER" id="PTHR47514:SF1">
    <property type="entry name" value="TRANSKETOLASE N-TERMINAL SECTION-RELATED"/>
    <property type="match status" value="1"/>
</dbReference>
<dbReference type="AlphaFoldDB" id="A0A078KV21"/>
<reference evidence="8" key="1">
    <citation type="submission" date="2014-07" db="EMBL/GenBank/DDBJ databases">
        <authorList>
            <person name="Wibberg D."/>
        </authorList>
    </citation>
    <scope>NUCLEOTIDE SEQUENCE [LARGE SCALE GENOMIC DNA]</scope>
    <source>
        <strain evidence="8">DG5</strain>
    </source>
</reference>
<evidence type="ECO:0000256" key="5">
    <source>
        <dbReference type="ARBA" id="ARBA00023052"/>
    </source>
</evidence>
<dbReference type="Proteomes" id="UP000032431">
    <property type="component" value="Chromosome I"/>
</dbReference>
<dbReference type="InterPro" id="IPR029061">
    <property type="entry name" value="THDP-binding"/>
</dbReference>
<dbReference type="PANTHER" id="PTHR47514">
    <property type="entry name" value="TRANSKETOLASE N-TERMINAL SECTION-RELATED"/>
    <property type="match status" value="1"/>
</dbReference>
<organism evidence="7 8">
    <name type="scientific">[Clostridium] cellulosi</name>
    <dbReference type="NCBI Taxonomy" id="29343"/>
    <lineage>
        <taxon>Bacteria</taxon>
        <taxon>Bacillati</taxon>
        <taxon>Bacillota</taxon>
        <taxon>Clostridia</taxon>
        <taxon>Eubacteriales</taxon>
        <taxon>Oscillospiraceae</taxon>
        <taxon>Oscillospiraceae incertae sedis</taxon>
    </lineage>
</organism>
<proteinExistence type="inferred from homology"/>
<accession>A0A078KV21</accession>
<gene>
    <name evidence="7" type="ORF">CCDG5_1861</name>
</gene>
<feature type="domain" description="Transketolase N-terminal" evidence="6">
    <location>
        <begin position="10"/>
        <end position="262"/>
    </location>
</feature>
<evidence type="ECO:0000313" key="8">
    <source>
        <dbReference type="Proteomes" id="UP000032431"/>
    </source>
</evidence>
<evidence type="ECO:0000256" key="2">
    <source>
        <dbReference type="ARBA" id="ARBA00007131"/>
    </source>
</evidence>
<dbReference type="HOGENOM" id="CLU_009227_4_1_9"/>
<sequence>MENSCLKEKAKTFRQDIIKMLYASKSGHPGGSLSCVELLTALYFNKMRIDPKNPKWDDRDRFIMSKGHAAPTLYAILADLGYFPKSDLNDLRKIHSHLQGHPDMKKTPGVDMCTGSLGQGVSVAVGMALAGKYRKKDYNVYALLGDGELQEGLVWEASMAAAHYKLDNLTIIIDHNGLQIDGSNDDVMSLGDLKAKFEAFGFKTIEIDGHDFDAITAALNEPVKGQPKCIIAQTVKGKGVSFMENNFGWHGKAIGPDDYKAALAELEVRENG</sequence>
<keyword evidence="3 7" id="KW-0808">Transferase</keyword>
<dbReference type="InterPro" id="IPR049557">
    <property type="entry name" value="Transketolase_CS"/>
</dbReference>
<dbReference type="Pfam" id="PF00456">
    <property type="entry name" value="Transketolase_N"/>
    <property type="match status" value="1"/>
</dbReference>